<reference evidence="2" key="1">
    <citation type="journal article" date="2014" name="Front. Microbiol.">
        <title>High frequency of phylogenetically diverse reductive dehalogenase-homologous genes in deep subseafloor sedimentary metagenomes.</title>
        <authorList>
            <person name="Kawai M."/>
            <person name="Futagami T."/>
            <person name="Toyoda A."/>
            <person name="Takaki Y."/>
            <person name="Nishi S."/>
            <person name="Hori S."/>
            <person name="Arai W."/>
            <person name="Tsubouchi T."/>
            <person name="Morono Y."/>
            <person name="Uchiyama I."/>
            <person name="Ito T."/>
            <person name="Fujiyama A."/>
            <person name="Inagaki F."/>
            <person name="Takami H."/>
        </authorList>
    </citation>
    <scope>NUCLEOTIDE SEQUENCE</scope>
    <source>
        <strain evidence="2">Expedition CK06-06</strain>
    </source>
</reference>
<protein>
    <submittedName>
        <fullName evidence="2">Uncharacterized protein</fullName>
    </submittedName>
</protein>
<accession>X1PZ89</accession>
<feature type="transmembrane region" description="Helical" evidence="1">
    <location>
        <begin position="12"/>
        <end position="30"/>
    </location>
</feature>
<feature type="non-terminal residue" evidence="2">
    <location>
        <position position="1"/>
    </location>
</feature>
<keyword evidence="1" id="KW-0472">Membrane</keyword>
<comment type="caution">
    <text evidence="2">The sequence shown here is derived from an EMBL/GenBank/DDBJ whole genome shotgun (WGS) entry which is preliminary data.</text>
</comment>
<evidence type="ECO:0000313" key="2">
    <source>
        <dbReference type="EMBL" id="GAI61602.1"/>
    </source>
</evidence>
<organism evidence="2">
    <name type="scientific">marine sediment metagenome</name>
    <dbReference type="NCBI Taxonomy" id="412755"/>
    <lineage>
        <taxon>unclassified sequences</taxon>
        <taxon>metagenomes</taxon>
        <taxon>ecological metagenomes</taxon>
    </lineage>
</organism>
<sequence>LRELGAVNMLKATGVMISVALITGGILNLIL</sequence>
<gene>
    <name evidence="2" type="ORF">S12H4_10176</name>
</gene>
<keyword evidence="1" id="KW-0812">Transmembrane</keyword>
<dbReference type="EMBL" id="BARW01004295">
    <property type="protein sequence ID" value="GAI61602.1"/>
    <property type="molecule type" value="Genomic_DNA"/>
</dbReference>
<name>X1PZ89_9ZZZZ</name>
<dbReference type="AlphaFoldDB" id="X1PZ89"/>
<keyword evidence="1" id="KW-1133">Transmembrane helix</keyword>
<evidence type="ECO:0000256" key="1">
    <source>
        <dbReference type="SAM" id="Phobius"/>
    </source>
</evidence>
<proteinExistence type="predicted"/>